<dbReference type="RefSeq" id="WP_154592195.1">
    <property type="nucleotide sequence ID" value="NZ_WLVL01000007.1"/>
</dbReference>
<dbReference type="AlphaFoldDB" id="A0A6I3IQ72"/>
<reference evidence="6 7" key="1">
    <citation type="submission" date="2019-11" db="EMBL/GenBank/DDBJ databases">
        <title>Whole genome sequencing identifies a novel species of the genus Arsenicicoccus isolated from human blood.</title>
        <authorList>
            <person name="Jeong J.H."/>
            <person name="Kweon O.J."/>
            <person name="Kim H.R."/>
            <person name="Kim T.-H."/>
            <person name="Ha S.-M."/>
            <person name="Lee M.-K."/>
        </authorList>
    </citation>
    <scope>NUCLEOTIDE SEQUENCE [LARGE SCALE GENOMIC DNA]</scope>
    <source>
        <strain evidence="6 7">MKL-02</strain>
    </source>
</reference>
<organism evidence="6 7">
    <name type="scientific">Arsenicicoccus cauae</name>
    <dbReference type="NCBI Taxonomy" id="2663847"/>
    <lineage>
        <taxon>Bacteria</taxon>
        <taxon>Bacillati</taxon>
        <taxon>Actinomycetota</taxon>
        <taxon>Actinomycetes</taxon>
        <taxon>Micrococcales</taxon>
        <taxon>Intrasporangiaceae</taxon>
        <taxon>Arsenicicoccus</taxon>
    </lineage>
</organism>
<evidence type="ECO:0000259" key="5">
    <source>
        <dbReference type="Pfam" id="PF01593"/>
    </source>
</evidence>
<keyword evidence="7" id="KW-1185">Reference proteome</keyword>
<dbReference type="Gene3D" id="3.50.50.60">
    <property type="entry name" value="FAD/NAD(P)-binding domain"/>
    <property type="match status" value="2"/>
</dbReference>
<dbReference type="SUPFAM" id="SSF51905">
    <property type="entry name" value="FAD/NAD(P)-binding domain"/>
    <property type="match status" value="1"/>
</dbReference>
<dbReference type="EMBL" id="WLVL01000007">
    <property type="protein sequence ID" value="MTB70839.1"/>
    <property type="molecule type" value="Genomic_DNA"/>
</dbReference>
<evidence type="ECO:0000256" key="3">
    <source>
        <dbReference type="ARBA" id="ARBA00040298"/>
    </source>
</evidence>
<feature type="compositionally biased region" description="Polar residues" evidence="4">
    <location>
        <begin position="1"/>
        <end position="13"/>
    </location>
</feature>
<evidence type="ECO:0000313" key="6">
    <source>
        <dbReference type="EMBL" id="MTB70839.1"/>
    </source>
</evidence>
<dbReference type="InterPro" id="IPR036188">
    <property type="entry name" value="FAD/NAD-bd_sf"/>
</dbReference>
<dbReference type="Pfam" id="PF01593">
    <property type="entry name" value="Amino_oxidase"/>
    <property type="match status" value="1"/>
</dbReference>
<evidence type="ECO:0000256" key="4">
    <source>
        <dbReference type="SAM" id="MobiDB-lite"/>
    </source>
</evidence>
<dbReference type="InterPro" id="IPR002937">
    <property type="entry name" value="Amino_oxidase"/>
</dbReference>
<feature type="domain" description="Amine oxidase" evidence="5">
    <location>
        <begin position="56"/>
        <end position="535"/>
    </location>
</feature>
<dbReference type="Proteomes" id="UP000431092">
    <property type="component" value="Unassembled WGS sequence"/>
</dbReference>
<accession>A0A6I3IQ72</accession>
<sequence>MATTDASRRSSGTGIAADIRETDSTGTRTTRAPGSRATGKRAEVVDAVIVGGGHHGLVAAATLADAGWDVLLLEARDTLGGAVSSRDVDGWVLDEFSACHPLGAASPVLRELDLTAHGLQWAHAERPVVHVASGDDAQGSTMEGDAEATAALLDADHPGDGDTWLRLVRQWDAIREPLLASLLTRWPPVRSVGPLLARIGATQVPDFVRFALLPVDRMGVELFNGARGGQILSGNAMHADIPPEAPGSGLFGWIMSMLAQDVGFPSPRGGTQRLADALASRARAAGARLETGQQVARIAVAGGRAHGVETVDGRRIRARRAVIADTSAPDLYDRLLPTSAVPAGLRARLDRFEWDLPTLKLNYRLSAPMPWVAERAHGAAVVHAGQDRQGLVRWSADLGSGQVPSRPFALVGQMTTIDPSRSPEGTEALWLYTHLPRGITDAASADRLTDACEDMLDDLAPGWREHLVDRWDQRPQDLHAANANLGSGAVGGGTMQLFQQAIWRPVTGLGGPRTHVEGLYLGSAATHPGGGVHGGCGYLAARAALQDSRWWGRPVRSLSLAALHRLYADLPGVGASAGLRPQGR</sequence>
<dbReference type="PANTHER" id="PTHR10668">
    <property type="entry name" value="PHYTOENE DEHYDROGENASE"/>
    <property type="match status" value="1"/>
</dbReference>
<comment type="caution">
    <text evidence="6">The sequence shown here is derived from an EMBL/GenBank/DDBJ whole genome shotgun (WGS) entry which is preliminary data.</text>
</comment>
<evidence type="ECO:0000256" key="2">
    <source>
        <dbReference type="ARBA" id="ARBA00038825"/>
    </source>
</evidence>
<dbReference type="PANTHER" id="PTHR10668:SF105">
    <property type="entry name" value="DEHYDROGENASE-RELATED"/>
    <property type="match status" value="1"/>
</dbReference>
<comment type="subunit">
    <text evidence="2">Interacts with COX5B; this interaction may contribute to localize PYROXD2 to the inner face of the inner mitochondrial membrane.</text>
</comment>
<gene>
    <name evidence="6" type="ORF">GGG17_02385</name>
</gene>
<comment type="function">
    <text evidence="1">Probable oxidoreductase that may play a role as regulator of mitochondrial function.</text>
</comment>
<protein>
    <recommendedName>
        <fullName evidence="3">Pyridine nucleotide-disulfide oxidoreductase domain-containing protein 2</fullName>
    </recommendedName>
</protein>
<dbReference type="GO" id="GO:0016491">
    <property type="term" value="F:oxidoreductase activity"/>
    <property type="evidence" value="ECO:0007669"/>
    <property type="project" value="InterPro"/>
</dbReference>
<proteinExistence type="predicted"/>
<feature type="region of interest" description="Disordered" evidence="4">
    <location>
        <begin position="1"/>
        <end position="38"/>
    </location>
</feature>
<evidence type="ECO:0000313" key="7">
    <source>
        <dbReference type="Proteomes" id="UP000431092"/>
    </source>
</evidence>
<name>A0A6I3IQ72_9MICO</name>
<evidence type="ECO:0000256" key="1">
    <source>
        <dbReference type="ARBA" id="ARBA00037217"/>
    </source>
</evidence>